<reference evidence="2 3" key="2">
    <citation type="submission" date="2015-05" db="EMBL/GenBank/DDBJ databases">
        <authorList>
            <person name="Morales-Cruz A."/>
            <person name="Amrine K.C."/>
            <person name="Cantu D."/>
        </authorList>
    </citation>
    <scope>NUCLEOTIDE SEQUENCE [LARGE SCALE GENOMIC DNA]</scope>
    <source>
        <strain evidence="2">UCRPC4</strain>
    </source>
</reference>
<protein>
    <submittedName>
        <fullName evidence="2">Putative secreted protein</fullName>
    </submittedName>
</protein>
<dbReference type="AlphaFoldDB" id="A0A0G2E1N2"/>
<dbReference type="Proteomes" id="UP000053317">
    <property type="component" value="Unassembled WGS sequence"/>
</dbReference>
<sequence length="258" mass="27237">MPSALGKAIFESGAGLFDSKALNVRFSLLVGSALITESPTFPLTMKQSGLLVVLALASSAFALPAPNPLAEPVPVPSPTGIPSASTAKTKLAGLTVASSGSGDGYSRDEFPHWITQSGTCNTREVVLKRDGTGVVQSSACAATSGTWKSPYDGATWTAASDVDIDHMIPLKNAWISGASKWTTTQRQAFANDLTRPQLWAVTDNVNESKGDSSPDDWKPPLSSFYCTYAESWVAVKDYYDLTITSAEKSALSDMLATC</sequence>
<name>A0A0G2E1N2_PHACM</name>
<comment type="caution">
    <text evidence="2">The sequence shown here is derived from an EMBL/GenBank/DDBJ whole genome shotgun (WGS) entry which is preliminary data.</text>
</comment>
<dbReference type="OrthoDB" id="3162605at2759"/>
<proteinExistence type="predicted"/>
<reference evidence="2 3" key="1">
    <citation type="submission" date="2015-05" db="EMBL/GenBank/DDBJ databases">
        <title>Distinctive expansion of gene families associated with plant cell wall degradation and secondary metabolism in the genomes of grapevine trunk pathogens.</title>
        <authorList>
            <person name="Lawrence D.P."/>
            <person name="Travadon R."/>
            <person name="Rolshausen P.E."/>
            <person name="Baumgartner K."/>
        </authorList>
    </citation>
    <scope>NUCLEOTIDE SEQUENCE [LARGE SCALE GENOMIC DNA]</scope>
    <source>
        <strain evidence="2">UCRPC4</strain>
    </source>
</reference>
<dbReference type="PANTHER" id="PTHR24094">
    <property type="entry name" value="SECRETED PROTEIN"/>
    <property type="match status" value="1"/>
</dbReference>
<accession>A0A0G2E1N2</accession>
<dbReference type="PANTHER" id="PTHR24094:SF15">
    <property type="entry name" value="AMP-DEPENDENT SYNTHETASE_LIGASE DOMAIN-CONTAINING PROTEIN-RELATED"/>
    <property type="match status" value="1"/>
</dbReference>
<evidence type="ECO:0000313" key="3">
    <source>
        <dbReference type="Proteomes" id="UP000053317"/>
    </source>
</evidence>
<dbReference type="InterPro" id="IPR011089">
    <property type="entry name" value="GmrSD_C"/>
</dbReference>
<organism evidence="2 3">
    <name type="scientific">Phaeomoniella chlamydospora</name>
    <name type="common">Phaeoacremonium chlamydosporum</name>
    <dbReference type="NCBI Taxonomy" id="158046"/>
    <lineage>
        <taxon>Eukaryota</taxon>
        <taxon>Fungi</taxon>
        <taxon>Dikarya</taxon>
        <taxon>Ascomycota</taxon>
        <taxon>Pezizomycotina</taxon>
        <taxon>Eurotiomycetes</taxon>
        <taxon>Chaetothyriomycetidae</taxon>
        <taxon>Phaeomoniellales</taxon>
        <taxon>Phaeomoniellaceae</taxon>
        <taxon>Phaeomoniella</taxon>
    </lineage>
</organism>
<dbReference type="EMBL" id="LCWF01000158">
    <property type="protein sequence ID" value="KKY16669.1"/>
    <property type="molecule type" value="Genomic_DNA"/>
</dbReference>
<gene>
    <name evidence="2" type="ORF">UCRPC4_g05852</name>
</gene>
<dbReference type="Pfam" id="PF07510">
    <property type="entry name" value="GmrSD_C"/>
    <property type="match status" value="1"/>
</dbReference>
<evidence type="ECO:0000313" key="2">
    <source>
        <dbReference type="EMBL" id="KKY16669.1"/>
    </source>
</evidence>
<feature type="domain" description="GmrSD restriction endonucleases C-terminal" evidence="1">
    <location>
        <begin position="157"/>
        <end position="253"/>
    </location>
</feature>
<keyword evidence="3" id="KW-1185">Reference proteome</keyword>
<evidence type="ECO:0000259" key="1">
    <source>
        <dbReference type="Pfam" id="PF07510"/>
    </source>
</evidence>